<evidence type="ECO:0000256" key="1">
    <source>
        <dbReference type="SAM" id="MobiDB-lite"/>
    </source>
</evidence>
<proteinExistence type="predicted"/>
<keyword evidence="3" id="KW-1185">Reference proteome</keyword>
<dbReference type="Proteomes" id="UP000051952">
    <property type="component" value="Unassembled WGS sequence"/>
</dbReference>
<gene>
    <name evidence="2" type="ORF">BSAL_07955</name>
</gene>
<organism evidence="2 3">
    <name type="scientific">Bodo saltans</name>
    <name type="common">Flagellated protozoan</name>
    <dbReference type="NCBI Taxonomy" id="75058"/>
    <lineage>
        <taxon>Eukaryota</taxon>
        <taxon>Discoba</taxon>
        <taxon>Euglenozoa</taxon>
        <taxon>Kinetoplastea</taxon>
        <taxon>Metakinetoplastina</taxon>
        <taxon>Eubodonida</taxon>
        <taxon>Bodonidae</taxon>
        <taxon>Bodo</taxon>
    </lineage>
</organism>
<dbReference type="EMBL" id="CYKH01001428">
    <property type="protein sequence ID" value="CUG87012.1"/>
    <property type="molecule type" value="Genomic_DNA"/>
</dbReference>
<name>A0A0S4J6H2_BODSA</name>
<evidence type="ECO:0000313" key="3">
    <source>
        <dbReference type="Proteomes" id="UP000051952"/>
    </source>
</evidence>
<feature type="region of interest" description="Disordered" evidence="1">
    <location>
        <begin position="1"/>
        <end position="31"/>
    </location>
</feature>
<sequence length="236" mass="26367">MKTASKKPLPAKDALQSDSDDDSSADDDVESCYHTRLTEKKQREIKTAYGPYEKYGDCEKLEVACVKAIRSLHPHGKKSDSTHFAHKVAVRLIQEVLRDKRSPRISLQVIFGMVDILSDGAVGSIVAKNHNKVDSLVELLWRRCIEGRFDIHSHDAALAIAEYVKNNKKALKACNIRNGAEFKAWAEKHMDEGIDVLRKMRDGDVCPEARGLSAFSRDAARLLLRAQRSTKALVGL</sequence>
<dbReference type="AlphaFoldDB" id="A0A0S4J6H2"/>
<dbReference type="VEuPathDB" id="TriTrypDB:BSAL_07955"/>
<feature type="compositionally biased region" description="Acidic residues" evidence="1">
    <location>
        <begin position="18"/>
        <end position="30"/>
    </location>
</feature>
<evidence type="ECO:0000313" key="2">
    <source>
        <dbReference type="EMBL" id="CUG87012.1"/>
    </source>
</evidence>
<reference evidence="3" key="1">
    <citation type="submission" date="2015-09" db="EMBL/GenBank/DDBJ databases">
        <authorList>
            <consortium name="Pathogen Informatics"/>
        </authorList>
    </citation>
    <scope>NUCLEOTIDE SEQUENCE [LARGE SCALE GENOMIC DNA]</scope>
    <source>
        <strain evidence="3">Lake Konstanz</strain>
    </source>
</reference>
<protein>
    <submittedName>
        <fullName evidence="2">Uncharacterized protein</fullName>
    </submittedName>
</protein>
<accession>A0A0S4J6H2</accession>